<accession>A0A6S7JLL6</accession>
<evidence type="ECO:0000256" key="1">
    <source>
        <dbReference type="SAM" id="MobiDB-lite"/>
    </source>
</evidence>
<sequence>MKSWTILALLVAICAVFLGVGHTEETADDFRETVLEDSYSDTENDAQLADSFMNPENDDDDNDGHDDDESENAIDSVNETPSNYEDEPEMVKRAPWRRRRRPRIRIRIPHIVRRVKDKVKDKLKQFKPCLKTVCGLVKNSKKLIVQWACRQVDKLRDEEYPLLSNDETFIEAHEADELVKQGYMKEEQREQ</sequence>
<feature type="signal peptide" evidence="2">
    <location>
        <begin position="1"/>
        <end position="23"/>
    </location>
</feature>
<feature type="compositionally biased region" description="Acidic residues" evidence="1">
    <location>
        <begin position="56"/>
        <end position="72"/>
    </location>
</feature>
<keyword evidence="4" id="KW-1185">Reference proteome</keyword>
<organism evidence="3 4">
    <name type="scientific">Paramuricea clavata</name>
    <name type="common">Red gorgonian</name>
    <name type="synonym">Violescent sea-whip</name>
    <dbReference type="NCBI Taxonomy" id="317549"/>
    <lineage>
        <taxon>Eukaryota</taxon>
        <taxon>Metazoa</taxon>
        <taxon>Cnidaria</taxon>
        <taxon>Anthozoa</taxon>
        <taxon>Octocorallia</taxon>
        <taxon>Malacalcyonacea</taxon>
        <taxon>Plexauridae</taxon>
        <taxon>Paramuricea</taxon>
    </lineage>
</organism>
<feature type="compositionally biased region" description="Polar residues" evidence="1">
    <location>
        <begin position="73"/>
        <end position="83"/>
    </location>
</feature>
<reference evidence="3" key="1">
    <citation type="submission" date="2020-04" db="EMBL/GenBank/DDBJ databases">
        <authorList>
            <person name="Alioto T."/>
            <person name="Alioto T."/>
            <person name="Gomez Garrido J."/>
        </authorList>
    </citation>
    <scope>NUCLEOTIDE SEQUENCE</scope>
    <source>
        <strain evidence="3">A484AB</strain>
    </source>
</reference>
<proteinExistence type="predicted"/>
<keyword evidence="2" id="KW-0732">Signal</keyword>
<name>A0A6S7JLL6_PARCT</name>
<protein>
    <submittedName>
        <fullName evidence="3">Uncharacterized protein</fullName>
    </submittedName>
</protein>
<gene>
    <name evidence="3" type="ORF">PACLA_8A049850</name>
</gene>
<dbReference type="EMBL" id="CACRXK020017872">
    <property type="protein sequence ID" value="CAB4031751.1"/>
    <property type="molecule type" value="Genomic_DNA"/>
</dbReference>
<evidence type="ECO:0000313" key="4">
    <source>
        <dbReference type="Proteomes" id="UP001152795"/>
    </source>
</evidence>
<feature type="region of interest" description="Disordered" evidence="1">
    <location>
        <begin position="50"/>
        <end position="95"/>
    </location>
</feature>
<feature type="chain" id="PRO_5043893472" evidence="2">
    <location>
        <begin position="24"/>
        <end position="191"/>
    </location>
</feature>
<dbReference type="Proteomes" id="UP001152795">
    <property type="component" value="Unassembled WGS sequence"/>
</dbReference>
<comment type="caution">
    <text evidence="3">The sequence shown here is derived from an EMBL/GenBank/DDBJ whole genome shotgun (WGS) entry which is preliminary data.</text>
</comment>
<dbReference type="AlphaFoldDB" id="A0A6S7JLL6"/>
<evidence type="ECO:0000313" key="3">
    <source>
        <dbReference type="EMBL" id="CAB4031751.1"/>
    </source>
</evidence>
<evidence type="ECO:0000256" key="2">
    <source>
        <dbReference type="SAM" id="SignalP"/>
    </source>
</evidence>